<reference evidence="2 3" key="1">
    <citation type="journal article" date="2023" name="IScience">
        <title>Expanded male sex-determining region conserved during the evolution of homothallism in the green alga Volvox.</title>
        <authorList>
            <person name="Yamamoto K."/>
            <person name="Matsuzaki R."/>
            <person name="Mahakham W."/>
            <person name="Heman W."/>
            <person name="Sekimoto H."/>
            <person name="Kawachi M."/>
            <person name="Minakuchi Y."/>
            <person name="Toyoda A."/>
            <person name="Nozaki H."/>
        </authorList>
    </citation>
    <scope>NUCLEOTIDE SEQUENCE [LARGE SCALE GENOMIC DNA]</scope>
    <source>
        <strain evidence="2 3">NIES-4468</strain>
    </source>
</reference>
<feature type="compositionally biased region" description="Low complexity" evidence="1">
    <location>
        <begin position="62"/>
        <end position="75"/>
    </location>
</feature>
<accession>A0ABQ5SBV2</accession>
<evidence type="ECO:0000313" key="3">
    <source>
        <dbReference type="Proteomes" id="UP001165090"/>
    </source>
</evidence>
<feature type="region of interest" description="Disordered" evidence="1">
    <location>
        <begin position="58"/>
        <end position="99"/>
    </location>
</feature>
<keyword evidence="3" id="KW-1185">Reference proteome</keyword>
<feature type="non-terminal residue" evidence="2">
    <location>
        <position position="99"/>
    </location>
</feature>
<feature type="non-terminal residue" evidence="2">
    <location>
        <position position="1"/>
    </location>
</feature>
<evidence type="ECO:0000313" key="2">
    <source>
        <dbReference type="EMBL" id="GLI66943.1"/>
    </source>
</evidence>
<evidence type="ECO:0000256" key="1">
    <source>
        <dbReference type="SAM" id="MobiDB-lite"/>
    </source>
</evidence>
<gene>
    <name evidence="2" type="ORF">VaNZ11_010986</name>
</gene>
<proteinExistence type="predicted"/>
<dbReference type="EMBL" id="BSDZ01000054">
    <property type="protein sequence ID" value="GLI66943.1"/>
    <property type="molecule type" value="Genomic_DNA"/>
</dbReference>
<name>A0ABQ5SBV2_9CHLO</name>
<sequence length="99" mass="10636">TWGRHLVRLVAMAAEADEVVEDVEEEDVEGYVNVTHGGPRRRTAAVEEPDAGRVQRLCTVKSAAPRAATASGARGNDAQQRKEQHQQQGTTAAEDEGEG</sequence>
<comment type="caution">
    <text evidence="2">The sequence shown here is derived from an EMBL/GenBank/DDBJ whole genome shotgun (WGS) entry which is preliminary data.</text>
</comment>
<organism evidence="2 3">
    <name type="scientific">Volvox africanus</name>
    <dbReference type="NCBI Taxonomy" id="51714"/>
    <lineage>
        <taxon>Eukaryota</taxon>
        <taxon>Viridiplantae</taxon>
        <taxon>Chlorophyta</taxon>
        <taxon>core chlorophytes</taxon>
        <taxon>Chlorophyceae</taxon>
        <taxon>CS clade</taxon>
        <taxon>Chlamydomonadales</taxon>
        <taxon>Volvocaceae</taxon>
        <taxon>Volvox</taxon>
    </lineage>
</organism>
<protein>
    <submittedName>
        <fullName evidence="2">Uncharacterized protein</fullName>
    </submittedName>
</protein>
<dbReference type="Proteomes" id="UP001165090">
    <property type="component" value="Unassembled WGS sequence"/>
</dbReference>